<dbReference type="Pfam" id="PF13439">
    <property type="entry name" value="Glyco_transf_4"/>
    <property type="match status" value="1"/>
</dbReference>
<dbReference type="PANTHER" id="PTHR12526:SF630">
    <property type="entry name" value="GLYCOSYLTRANSFERASE"/>
    <property type="match status" value="1"/>
</dbReference>
<dbReference type="RefSeq" id="WP_117453505.1">
    <property type="nucleotide sequence ID" value="NZ_JAKVPQ010000029.1"/>
</dbReference>
<feature type="domain" description="Glycosyltransferase subfamily 4-like N-terminal" evidence="2">
    <location>
        <begin position="70"/>
        <end position="177"/>
    </location>
</feature>
<dbReference type="InterPro" id="IPR028098">
    <property type="entry name" value="Glyco_trans_4-like_N"/>
</dbReference>
<dbReference type="InterPro" id="IPR001296">
    <property type="entry name" value="Glyco_trans_1"/>
</dbReference>
<evidence type="ECO:0000259" key="2">
    <source>
        <dbReference type="Pfam" id="PF13439"/>
    </source>
</evidence>
<dbReference type="SUPFAM" id="SSF53756">
    <property type="entry name" value="UDP-Glycosyltransferase/glycogen phosphorylase"/>
    <property type="match status" value="1"/>
</dbReference>
<dbReference type="EC" id="2.4.-.-" evidence="3"/>
<dbReference type="Proteomes" id="UP001202402">
    <property type="component" value="Unassembled WGS sequence"/>
</dbReference>
<keyword evidence="3" id="KW-0328">Glycosyltransferase</keyword>
<proteinExistence type="predicted"/>
<protein>
    <submittedName>
        <fullName evidence="3">Glycosyltransferase</fullName>
        <ecNumber evidence="3">2.4.-.-</ecNumber>
    </submittedName>
</protein>
<dbReference type="GO" id="GO:0016757">
    <property type="term" value="F:glycosyltransferase activity"/>
    <property type="evidence" value="ECO:0007669"/>
    <property type="project" value="UniProtKB-KW"/>
</dbReference>
<comment type="caution">
    <text evidence="3">The sequence shown here is derived from an EMBL/GenBank/DDBJ whole genome shotgun (WGS) entry which is preliminary data.</text>
</comment>
<name>A0ABS9RDD6_9FIRM</name>
<evidence type="ECO:0000313" key="3">
    <source>
        <dbReference type="EMBL" id="MCH4287619.1"/>
    </source>
</evidence>
<organism evidence="3 4">
    <name type="scientific">Amedibacillus hominis</name>
    <dbReference type="NCBI Taxonomy" id="2897776"/>
    <lineage>
        <taxon>Bacteria</taxon>
        <taxon>Bacillati</taxon>
        <taxon>Bacillota</taxon>
        <taxon>Erysipelotrichia</taxon>
        <taxon>Erysipelotrichales</taxon>
        <taxon>Erysipelotrichaceae</taxon>
        <taxon>Amedibacillus</taxon>
    </lineage>
</organism>
<dbReference type="EMBL" id="JAKVPQ010000029">
    <property type="protein sequence ID" value="MCH4287619.1"/>
    <property type="molecule type" value="Genomic_DNA"/>
</dbReference>
<evidence type="ECO:0000259" key="1">
    <source>
        <dbReference type="Pfam" id="PF00534"/>
    </source>
</evidence>
<reference evidence="3 4" key="1">
    <citation type="submission" date="2022-02" db="EMBL/GenBank/DDBJ databases">
        <title>Genome of Erysipelotrichaceae sp. nov. NSJ-176 isolated from human feces.</title>
        <authorList>
            <person name="Abdugheni R."/>
        </authorList>
    </citation>
    <scope>NUCLEOTIDE SEQUENCE [LARGE SCALE GENOMIC DNA]</scope>
    <source>
        <strain evidence="3 4">NSJ-176</strain>
    </source>
</reference>
<dbReference type="Pfam" id="PF00534">
    <property type="entry name" value="Glycos_transf_1"/>
    <property type="match status" value="1"/>
</dbReference>
<sequence length="361" mass="41086">MKKILHVVGFLGNGGDTTAILNVLNAQENGNEQFMFDFITHDGCDLELVEKLRKKGSNIFILEGDVRKIGVLKYYRLILSILKNNKYDIIHFHTSFQSCVGLYAAKKCNVNTRICHSHTSDVQRKCSKLKKIIYLPICKLLINRYSTKLVACSKVAADNLFFQNADVDMLYNGLDIQKYKTIDKNEVDDIRKKYGISDSKIVVGQVGRFNDMKNFEYTIDLAKKLDSDKYLFILIGSGPLFNNLEKKVIDESINNVVFTGKVKNVNDYMSLFDCHLLPSKYGEGLPVVLIEQQIVNDKCICIANDNVSKEANLGNVSYISINDDAKWISTIKECKNKKTKSICYDNFDIKNTAIKWLSIYN</sequence>
<dbReference type="PANTHER" id="PTHR12526">
    <property type="entry name" value="GLYCOSYLTRANSFERASE"/>
    <property type="match status" value="1"/>
</dbReference>
<accession>A0ABS9RDD6</accession>
<keyword evidence="3" id="KW-0808">Transferase</keyword>
<gene>
    <name evidence="3" type="ORF">LQE99_21070</name>
</gene>
<keyword evidence="4" id="KW-1185">Reference proteome</keyword>
<evidence type="ECO:0000313" key="4">
    <source>
        <dbReference type="Proteomes" id="UP001202402"/>
    </source>
</evidence>
<feature type="domain" description="Glycosyl transferase family 1" evidence="1">
    <location>
        <begin position="188"/>
        <end position="303"/>
    </location>
</feature>
<dbReference type="Gene3D" id="3.40.50.2000">
    <property type="entry name" value="Glycogen Phosphorylase B"/>
    <property type="match status" value="2"/>
</dbReference>